<protein>
    <submittedName>
        <fullName evidence="2">Uncharacterized protein</fullName>
    </submittedName>
</protein>
<dbReference type="GeneID" id="2868973"/>
<dbReference type="InParanoid" id="Q5AU97"/>
<keyword evidence="1" id="KW-1133">Transmembrane helix</keyword>
<dbReference type="KEGG" id="ani:ANIA_08133"/>
<gene>
    <name evidence="2" type="ORF">ANIA_08133</name>
</gene>
<dbReference type="VEuPathDB" id="FungiDB:AN8133"/>
<name>Q5AU97_EMENI</name>
<keyword evidence="1" id="KW-0812">Transmembrane</keyword>
<evidence type="ECO:0000313" key="2">
    <source>
        <dbReference type="EMBL" id="CBF73951.1"/>
    </source>
</evidence>
<evidence type="ECO:0000256" key="1">
    <source>
        <dbReference type="SAM" id="Phobius"/>
    </source>
</evidence>
<accession>Q5AU97</accession>
<dbReference type="EMBL" id="BN001302">
    <property type="protein sequence ID" value="CBF73951.1"/>
    <property type="molecule type" value="Genomic_DNA"/>
</dbReference>
<dbReference type="AlphaFoldDB" id="Q5AU97"/>
<reference evidence="3" key="2">
    <citation type="journal article" date="2009" name="Fungal Genet. Biol.">
        <title>The 2008 update of the Aspergillus nidulans genome annotation: a community effort.</title>
        <authorList>
            <person name="Wortman J.R."/>
            <person name="Gilsenan J.M."/>
            <person name="Joardar V."/>
            <person name="Deegan J."/>
            <person name="Clutterbuck J."/>
            <person name="Andersen M.R."/>
            <person name="Archer D."/>
            <person name="Bencina M."/>
            <person name="Braus G."/>
            <person name="Coutinho P."/>
            <person name="von Dohren H."/>
            <person name="Doonan J."/>
            <person name="Driessen A.J."/>
            <person name="Durek P."/>
            <person name="Espeso E."/>
            <person name="Fekete E."/>
            <person name="Flipphi M."/>
            <person name="Estrada C.G."/>
            <person name="Geysens S."/>
            <person name="Goldman G."/>
            <person name="de Groot P.W."/>
            <person name="Hansen K."/>
            <person name="Harris S.D."/>
            <person name="Heinekamp T."/>
            <person name="Helmstaedt K."/>
            <person name="Henrissat B."/>
            <person name="Hofmann G."/>
            <person name="Homan T."/>
            <person name="Horio T."/>
            <person name="Horiuchi H."/>
            <person name="James S."/>
            <person name="Jones M."/>
            <person name="Karaffa L."/>
            <person name="Karanyi Z."/>
            <person name="Kato M."/>
            <person name="Keller N."/>
            <person name="Kelly D.E."/>
            <person name="Kiel J.A."/>
            <person name="Kim J.M."/>
            <person name="van der Klei I.J."/>
            <person name="Klis F.M."/>
            <person name="Kovalchuk A."/>
            <person name="Krasevec N."/>
            <person name="Kubicek C.P."/>
            <person name="Liu B."/>
            <person name="Maccabe A."/>
            <person name="Meyer V."/>
            <person name="Mirabito P."/>
            <person name="Miskei M."/>
            <person name="Mos M."/>
            <person name="Mullins J."/>
            <person name="Nelson D.R."/>
            <person name="Nielsen J."/>
            <person name="Oakley B.R."/>
            <person name="Osmani S.A."/>
            <person name="Pakula T."/>
            <person name="Paszewski A."/>
            <person name="Paulsen I."/>
            <person name="Pilsyk S."/>
            <person name="Pocsi I."/>
            <person name="Punt P.J."/>
            <person name="Ram A.F."/>
            <person name="Ren Q."/>
            <person name="Robellet X."/>
            <person name="Robson G."/>
            <person name="Seiboth B."/>
            <person name="van Solingen P."/>
            <person name="Specht T."/>
            <person name="Sun J."/>
            <person name="Taheri-Talesh N."/>
            <person name="Takeshita N."/>
            <person name="Ussery D."/>
            <person name="vanKuyk P.A."/>
            <person name="Visser H."/>
            <person name="van de Vondervoort P.J."/>
            <person name="de Vries R.P."/>
            <person name="Walton J."/>
            <person name="Xiang X."/>
            <person name="Xiong Y."/>
            <person name="Zeng A.P."/>
            <person name="Brandt B.W."/>
            <person name="Cornell M.J."/>
            <person name="van den Hondel C.A."/>
            <person name="Visser J."/>
            <person name="Oliver S.G."/>
            <person name="Turner G."/>
        </authorList>
    </citation>
    <scope>GENOME REANNOTATION</scope>
    <source>
        <strain evidence="3">FGSC A4 / ATCC 38163 / CBS 112.46 / NRRL 194 / M139</strain>
    </source>
</reference>
<dbReference type="RefSeq" id="XP_681402.1">
    <property type="nucleotide sequence ID" value="XM_676310.1"/>
</dbReference>
<feature type="transmembrane region" description="Helical" evidence="1">
    <location>
        <begin position="45"/>
        <end position="67"/>
    </location>
</feature>
<reference evidence="3" key="1">
    <citation type="journal article" date="2005" name="Nature">
        <title>Sequencing of Aspergillus nidulans and comparative analysis with A. fumigatus and A. oryzae.</title>
        <authorList>
            <person name="Galagan J.E."/>
            <person name="Calvo S.E."/>
            <person name="Cuomo C."/>
            <person name="Ma L.J."/>
            <person name="Wortman J.R."/>
            <person name="Batzoglou S."/>
            <person name="Lee S.I."/>
            <person name="Basturkmen M."/>
            <person name="Spevak C.C."/>
            <person name="Clutterbuck J."/>
            <person name="Kapitonov V."/>
            <person name="Jurka J."/>
            <person name="Scazzocchio C."/>
            <person name="Farman M."/>
            <person name="Butler J."/>
            <person name="Purcell S."/>
            <person name="Harris S."/>
            <person name="Braus G.H."/>
            <person name="Draht O."/>
            <person name="Busch S."/>
            <person name="D'Enfert C."/>
            <person name="Bouchier C."/>
            <person name="Goldman G.H."/>
            <person name="Bell-Pedersen D."/>
            <person name="Griffiths-Jones S."/>
            <person name="Doonan J.H."/>
            <person name="Yu J."/>
            <person name="Vienken K."/>
            <person name="Pain A."/>
            <person name="Freitag M."/>
            <person name="Selker E.U."/>
            <person name="Archer D.B."/>
            <person name="Penalva M.A."/>
            <person name="Oakley B.R."/>
            <person name="Momany M."/>
            <person name="Tanaka T."/>
            <person name="Kumagai T."/>
            <person name="Asai K."/>
            <person name="Machida M."/>
            <person name="Nierman W.C."/>
            <person name="Denning D.W."/>
            <person name="Caddick M."/>
            <person name="Hynes M."/>
            <person name="Paoletti M."/>
            <person name="Fischer R."/>
            <person name="Miller B."/>
            <person name="Dyer P."/>
            <person name="Sachs M.S."/>
            <person name="Osmani S.A."/>
            <person name="Birren B.W."/>
        </authorList>
    </citation>
    <scope>NUCLEOTIDE SEQUENCE [LARGE SCALE GENOMIC DNA]</scope>
    <source>
        <strain evidence="3">FGSC A4 / ATCC 38163 / CBS 112.46 / NRRL 194 / M139</strain>
    </source>
</reference>
<dbReference type="HOGENOM" id="CLU_906227_0_0_1"/>
<evidence type="ECO:0000313" key="3">
    <source>
        <dbReference type="Proteomes" id="UP000000560"/>
    </source>
</evidence>
<keyword evidence="3" id="KW-1185">Reference proteome</keyword>
<sequence>MAVLGIIITHLFILLLSAWATTASTRSRIGALIQLLFAASWIWELCLKLLTLLLATAIGAALARVMWYDALIESGARQPSAGQDELSKVDSFKQSMKLDALEKEIDVDFAKLLAGVPPAWFLAVVLAVWVDFVSLGVYLARLCWKGARGLLRGVIGGTPAPPSEMRVDGLKGTEDASGGTDVFGTQGVHGVQGAEAVFGMSGSPENEGYENLAGDGVDAAQDSARGSIKIHLHCAPFSMSRAVQRRSTNLPGLICTSPTTTVRALIGVEGGFNAGDAGVRKQQNIAQAQPEFAYIETANAAGSGTFT</sequence>
<accession>C8V6P5</accession>
<feature type="transmembrane region" description="Helical" evidence="1">
    <location>
        <begin position="6"/>
        <end position="24"/>
    </location>
</feature>
<keyword evidence="1" id="KW-0472">Membrane</keyword>
<proteinExistence type="predicted"/>
<organism evidence="2 3">
    <name type="scientific">Emericella nidulans (strain FGSC A4 / ATCC 38163 / CBS 112.46 / NRRL 194 / M139)</name>
    <name type="common">Aspergillus nidulans</name>
    <dbReference type="NCBI Taxonomy" id="227321"/>
    <lineage>
        <taxon>Eukaryota</taxon>
        <taxon>Fungi</taxon>
        <taxon>Dikarya</taxon>
        <taxon>Ascomycota</taxon>
        <taxon>Pezizomycotina</taxon>
        <taxon>Eurotiomycetes</taxon>
        <taxon>Eurotiomycetidae</taxon>
        <taxon>Eurotiales</taxon>
        <taxon>Aspergillaceae</taxon>
        <taxon>Aspergillus</taxon>
        <taxon>Aspergillus subgen. Nidulantes</taxon>
    </lineage>
</organism>
<dbReference type="Proteomes" id="UP000000560">
    <property type="component" value="Chromosome II"/>
</dbReference>
<feature type="transmembrane region" description="Helical" evidence="1">
    <location>
        <begin position="119"/>
        <end position="140"/>
    </location>
</feature>